<gene>
    <name evidence="2" type="ORF">HNR30_004801</name>
</gene>
<dbReference type="PROSITE" id="PS51186">
    <property type="entry name" value="GNAT"/>
    <property type="match status" value="1"/>
</dbReference>
<evidence type="ECO:0000313" key="3">
    <source>
        <dbReference type="Proteomes" id="UP000530928"/>
    </source>
</evidence>
<reference evidence="2 3" key="1">
    <citation type="submission" date="2020-07" db="EMBL/GenBank/DDBJ databases">
        <title>Genomic Encyclopedia of Type Strains, Phase IV (KMG-IV): sequencing the most valuable type-strain genomes for metagenomic binning, comparative biology and taxonomic classification.</title>
        <authorList>
            <person name="Goeker M."/>
        </authorList>
    </citation>
    <scope>NUCLEOTIDE SEQUENCE [LARGE SCALE GENOMIC DNA]</scope>
    <source>
        <strain evidence="2 3">DSM 45533</strain>
    </source>
</reference>
<dbReference type="InterPro" id="IPR016181">
    <property type="entry name" value="Acyl_CoA_acyltransferase"/>
</dbReference>
<comment type="caution">
    <text evidence="2">The sequence shown here is derived from an EMBL/GenBank/DDBJ whole genome shotgun (WGS) entry which is preliminary data.</text>
</comment>
<dbReference type="AlphaFoldDB" id="A0A7W0HRY4"/>
<evidence type="ECO:0000313" key="2">
    <source>
        <dbReference type="EMBL" id="MBA2893440.1"/>
    </source>
</evidence>
<protein>
    <submittedName>
        <fullName evidence="2">GNAT superfamily N-acetyltransferase</fullName>
    </submittedName>
</protein>
<name>A0A7W0HRY4_9ACTN</name>
<dbReference type="CDD" id="cd04301">
    <property type="entry name" value="NAT_SF"/>
    <property type="match status" value="1"/>
</dbReference>
<dbReference type="Proteomes" id="UP000530928">
    <property type="component" value="Unassembled WGS sequence"/>
</dbReference>
<dbReference type="Pfam" id="PF00583">
    <property type="entry name" value="Acetyltransf_1"/>
    <property type="match status" value="1"/>
</dbReference>
<dbReference type="GO" id="GO:0016747">
    <property type="term" value="F:acyltransferase activity, transferring groups other than amino-acyl groups"/>
    <property type="evidence" value="ECO:0007669"/>
    <property type="project" value="InterPro"/>
</dbReference>
<keyword evidence="2" id="KW-0808">Transferase</keyword>
<proteinExistence type="predicted"/>
<dbReference type="RefSeq" id="WP_181612253.1">
    <property type="nucleotide sequence ID" value="NZ_BAABAM010000017.1"/>
</dbReference>
<keyword evidence="3" id="KW-1185">Reference proteome</keyword>
<dbReference type="InterPro" id="IPR000182">
    <property type="entry name" value="GNAT_dom"/>
</dbReference>
<dbReference type="SUPFAM" id="SSF55729">
    <property type="entry name" value="Acyl-CoA N-acyltransferases (Nat)"/>
    <property type="match status" value="1"/>
</dbReference>
<dbReference type="EMBL" id="JACDUR010000005">
    <property type="protein sequence ID" value="MBA2893440.1"/>
    <property type="molecule type" value="Genomic_DNA"/>
</dbReference>
<organism evidence="2 3">
    <name type="scientific">Nonomuraea soli</name>
    <dbReference type="NCBI Taxonomy" id="1032476"/>
    <lineage>
        <taxon>Bacteria</taxon>
        <taxon>Bacillati</taxon>
        <taxon>Actinomycetota</taxon>
        <taxon>Actinomycetes</taxon>
        <taxon>Streptosporangiales</taxon>
        <taxon>Streptosporangiaceae</taxon>
        <taxon>Nonomuraea</taxon>
    </lineage>
</organism>
<evidence type="ECO:0000259" key="1">
    <source>
        <dbReference type="PROSITE" id="PS51186"/>
    </source>
</evidence>
<dbReference type="Gene3D" id="3.40.630.30">
    <property type="match status" value="1"/>
</dbReference>
<accession>A0A7W0HRY4</accession>
<sequence>MWTISEDLDEYTKHAEPYLLTDPVANTVPLTVLANLRAGMPRDGAYFGWYTVDGEVRGAVFRTPPFALGLAGMPLEAVPALLEALGGREIDATQGPLPIAEAVAAGRRITHNRAERLYRLGELTVPAGVPGHGRVATAADLDLLTGWVTAFLAEATSDPGHGVRQTVERRTARGDLVLWEDGGAPVAFAGVSLPAGGVSRIGPVYTPPEARGRGYGSAVTAFGSRYALDTRSQHVVLFTDLGNPTSNKIYQAIGYLPVSDYAHITF</sequence>
<feature type="domain" description="N-acetyltransferase" evidence="1">
    <location>
        <begin position="131"/>
        <end position="266"/>
    </location>
</feature>